<proteinExistence type="inferred from homology"/>
<keyword evidence="9 13" id="KW-0067">ATP-binding</keyword>
<evidence type="ECO:0000256" key="3">
    <source>
        <dbReference type="ARBA" id="ARBA00011738"/>
    </source>
</evidence>
<dbReference type="NCBIfam" id="TIGR02068">
    <property type="entry name" value="cya_phycin_syn"/>
    <property type="match status" value="1"/>
</dbReference>
<dbReference type="PROSITE" id="PS50975">
    <property type="entry name" value="ATP_GRASP"/>
    <property type="match status" value="1"/>
</dbReference>
<dbReference type="InterPro" id="IPR044019">
    <property type="entry name" value="Cyanophycin_syn_N"/>
</dbReference>
<dbReference type="AlphaFoldDB" id="A0A5M8A5D9"/>
<evidence type="ECO:0000256" key="2">
    <source>
        <dbReference type="ARBA" id="ARBA00009060"/>
    </source>
</evidence>
<comment type="caution">
    <text evidence="15">The sequence shown here is derived from an EMBL/GenBank/DDBJ whole genome shotgun (WGS) entry which is preliminary data.</text>
</comment>
<dbReference type="InterPro" id="IPR036615">
    <property type="entry name" value="Mur_ligase_C_dom_sf"/>
</dbReference>
<comment type="function">
    <text evidence="1">Catalyzes the ATP-dependent polymerization of arginine and aspartate to multi-L-arginyl-poly-L-aspartic acid (cyanophycin; a water-insoluble reserve polymer).</text>
</comment>
<comment type="catalytic activity">
    <reaction evidence="12">
        <text>[L-4-(L-arginin-2-N-yl)aspartate](n) + L-aspartate + ATP = [L-4-(L-arginin-2-N-yl)aspartate](n)-L-aspartate + ADP + phosphate + H(+)</text>
        <dbReference type="Rhea" id="RHEA:13277"/>
        <dbReference type="Rhea" id="RHEA-COMP:13728"/>
        <dbReference type="Rhea" id="RHEA-COMP:13733"/>
        <dbReference type="ChEBI" id="CHEBI:15378"/>
        <dbReference type="ChEBI" id="CHEBI:29991"/>
        <dbReference type="ChEBI" id="CHEBI:30616"/>
        <dbReference type="ChEBI" id="CHEBI:43474"/>
        <dbReference type="ChEBI" id="CHEBI:137986"/>
        <dbReference type="ChEBI" id="CHEBI:137990"/>
        <dbReference type="ChEBI" id="CHEBI:456216"/>
        <dbReference type="EC" id="6.3.2.29"/>
    </reaction>
</comment>
<name>A0A5M8A5D9_9BURK</name>
<dbReference type="Gene3D" id="3.30.470.20">
    <property type="entry name" value="ATP-grasp fold, B domain"/>
    <property type="match status" value="2"/>
</dbReference>
<protein>
    <recommendedName>
        <fullName evidence="6">Cyanophycin synthetase</fullName>
        <ecNumber evidence="5">6.3.2.29</ecNumber>
        <ecNumber evidence="4">6.3.2.30</ecNumber>
    </recommendedName>
    <alternativeName>
        <fullName evidence="10">Cyanophycin synthase</fullName>
    </alternativeName>
</protein>
<comment type="subunit">
    <text evidence="3">Homodimer.</text>
</comment>
<dbReference type="Proteomes" id="UP000324324">
    <property type="component" value="Unassembled WGS sequence"/>
</dbReference>
<dbReference type="SUPFAM" id="SSF53623">
    <property type="entry name" value="MurD-like peptide ligases, catalytic domain"/>
    <property type="match status" value="1"/>
</dbReference>
<dbReference type="Pfam" id="PF02875">
    <property type="entry name" value="Mur_ligase_C"/>
    <property type="match status" value="1"/>
</dbReference>
<reference evidence="15 16" key="1">
    <citation type="submission" date="2019-09" db="EMBL/GenBank/DDBJ databases">
        <title>Isolation of a novel species in the genus Cupriavidus from patients with sepsis using whole genome sequencing.</title>
        <authorList>
            <person name="Kweon O.J."/>
            <person name="Lee M.-K."/>
        </authorList>
    </citation>
    <scope>NUCLEOTIDE SEQUENCE [LARGE SCALE GENOMIC DNA]</scope>
    <source>
        <strain evidence="15 16">MKL-01</strain>
    </source>
</reference>
<dbReference type="EMBL" id="VWRN01000053">
    <property type="protein sequence ID" value="KAA6118937.1"/>
    <property type="molecule type" value="Genomic_DNA"/>
</dbReference>
<evidence type="ECO:0000313" key="15">
    <source>
        <dbReference type="EMBL" id="KAA6118937.1"/>
    </source>
</evidence>
<keyword evidence="8 13" id="KW-0547">Nucleotide-binding</keyword>
<evidence type="ECO:0000256" key="11">
    <source>
        <dbReference type="ARBA" id="ARBA00048094"/>
    </source>
</evidence>
<evidence type="ECO:0000256" key="8">
    <source>
        <dbReference type="ARBA" id="ARBA00022741"/>
    </source>
</evidence>
<evidence type="ECO:0000256" key="6">
    <source>
        <dbReference type="ARBA" id="ARBA00022036"/>
    </source>
</evidence>
<dbReference type="GO" id="GO:0046872">
    <property type="term" value="F:metal ion binding"/>
    <property type="evidence" value="ECO:0007669"/>
    <property type="project" value="InterPro"/>
</dbReference>
<dbReference type="InterPro" id="IPR004101">
    <property type="entry name" value="Mur_ligase_C"/>
</dbReference>
<gene>
    <name evidence="15" type="primary">cphA</name>
    <name evidence="15" type="ORF">F1599_19705</name>
</gene>
<dbReference type="Pfam" id="PF18921">
    <property type="entry name" value="Cyanophycin_syn"/>
    <property type="match status" value="1"/>
</dbReference>
<evidence type="ECO:0000256" key="13">
    <source>
        <dbReference type="PROSITE-ProRule" id="PRU00409"/>
    </source>
</evidence>
<evidence type="ECO:0000256" key="4">
    <source>
        <dbReference type="ARBA" id="ARBA00012968"/>
    </source>
</evidence>
<dbReference type="NCBIfam" id="NF010623">
    <property type="entry name" value="PRK14016.1"/>
    <property type="match status" value="1"/>
</dbReference>
<keyword evidence="7 15" id="KW-0436">Ligase</keyword>
<comment type="similarity">
    <text evidence="2">In the C-terminal section; belongs to the MurCDEF family.</text>
</comment>
<evidence type="ECO:0000256" key="10">
    <source>
        <dbReference type="ARBA" id="ARBA00031353"/>
    </source>
</evidence>
<dbReference type="Pfam" id="PF08245">
    <property type="entry name" value="Mur_ligase_M"/>
    <property type="match status" value="1"/>
</dbReference>
<dbReference type="SUPFAM" id="SSF56059">
    <property type="entry name" value="Glutathione synthetase ATP-binding domain-like"/>
    <property type="match status" value="1"/>
</dbReference>
<dbReference type="Gene3D" id="3.90.190.20">
    <property type="entry name" value="Mur ligase, C-terminal domain"/>
    <property type="match status" value="1"/>
</dbReference>
<evidence type="ECO:0000259" key="14">
    <source>
        <dbReference type="PROSITE" id="PS50975"/>
    </source>
</evidence>
<dbReference type="InterPro" id="IPR011810">
    <property type="entry name" value="Cya_phycin_syn"/>
</dbReference>
<dbReference type="GO" id="GO:0071161">
    <property type="term" value="F:cyanophycin synthetase activity (L-arginine-adding)"/>
    <property type="evidence" value="ECO:0007669"/>
    <property type="project" value="UniProtKB-EC"/>
</dbReference>
<evidence type="ECO:0000256" key="12">
    <source>
        <dbReference type="ARBA" id="ARBA00048425"/>
    </source>
</evidence>
<dbReference type="InterPro" id="IPR011761">
    <property type="entry name" value="ATP-grasp"/>
</dbReference>
<dbReference type="InterPro" id="IPR013221">
    <property type="entry name" value="Mur_ligase_cen"/>
</dbReference>
<evidence type="ECO:0000256" key="5">
    <source>
        <dbReference type="ARBA" id="ARBA00013005"/>
    </source>
</evidence>
<dbReference type="RefSeq" id="WP_150084195.1">
    <property type="nucleotide sequence ID" value="NZ_VWRN01000053.1"/>
</dbReference>
<dbReference type="PANTHER" id="PTHR23135:SF18">
    <property type="entry name" value="CYANOPHYCIN SYNTHETASE"/>
    <property type="match status" value="1"/>
</dbReference>
<dbReference type="GO" id="GO:0071160">
    <property type="term" value="F:cyanophycin synthetase activity (L-aspartate-adding)"/>
    <property type="evidence" value="ECO:0007669"/>
    <property type="project" value="UniProtKB-EC"/>
</dbReference>
<dbReference type="PANTHER" id="PTHR23135">
    <property type="entry name" value="MUR LIGASE FAMILY MEMBER"/>
    <property type="match status" value="1"/>
</dbReference>
<dbReference type="Pfam" id="PF02222">
    <property type="entry name" value="ATP-grasp"/>
    <property type="match status" value="1"/>
</dbReference>
<dbReference type="EC" id="6.3.2.29" evidence="5"/>
<evidence type="ECO:0000256" key="1">
    <source>
        <dbReference type="ARBA" id="ARBA00003184"/>
    </source>
</evidence>
<dbReference type="Gene3D" id="3.40.1190.10">
    <property type="entry name" value="Mur-like, catalytic domain"/>
    <property type="match status" value="1"/>
</dbReference>
<dbReference type="SUPFAM" id="SSF53244">
    <property type="entry name" value="MurD-like peptide ligases, peptide-binding domain"/>
    <property type="match status" value="1"/>
</dbReference>
<accession>A0A5M8A5D9</accession>
<dbReference type="EC" id="6.3.2.30" evidence="4"/>
<organism evidence="15 16">
    <name type="scientific">Cupriavidus cauae</name>
    <dbReference type="NCBI Taxonomy" id="2608999"/>
    <lineage>
        <taxon>Bacteria</taxon>
        <taxon>Pseudomonadati</taxon>
        <taxon>Pseudomonadota</taxon>
        <taxon>Betaproteobacteria</taxon>
        <taxon>Burkholderiales</taxon>
        <taxon>Burkholderiaceae</taxon>
        <taxon>Cupriavidus</taxon>
    </lineage>
</organism>
<feature type="domain" description="ATP-grasp" evidence="14">
    <location>
        <begin position="224"/>
        <end position="473"/>
    </location>
</feature>
<evidence type="ECO:0000313" key="16">
    <source>
        <dbReference type="Proteomes" id="UP000324324"/>
    </source>
</evidence>
<dbReference type="InterPro" id="IPR003135">
    <property type="entry name" value="ATP-grasp_carboxylate-amine"/>
</dbReference>
<keyword evidence="16" id="KW-1185">Reference proteome</keyword>
<evidence type="ECO:0000256" key="7">
    <source>
        <dbReference type="ARBA" id="ARBA00022598"/>
    </source>
</evidence>
<comment type="catalytic activity">
    <reaction evidence="11">
        <text>[L-4-(L-arginin-2-N-yl)aspartate](n)-L-aspartate + L-arginine + ATP = [L-4-(L-arginin-2-N-yl)aspartate](n+1) + ADP + phosphate + H(+)</text>
        <dbReference type="Rhea" id="RHEA:23888"/>
        <dbReference type="Rhea" id="RHEA-COMP:13732"/>
        <dbReference type="Rhea" id="RHEA-COMP:13733"/>
        <dbReference type="ChEBI" id="CHEBI:15378"/>
        <dbReference type="ChEBI" id="CHEBI:30616"/>
        <dbReference type="ChEBI" id="CHEBI:32682"/>
        <dbReference type="ChEBI" id="CHEBI:43474"/>
        <dbReference type="ChEBI" id="CHEBI:137986"/>
        <dbReference type="ChEBI" id="CHEBI:137990"/>
        <dbReference type="ChEBI" id="CHEBI:456216"/>
        <dbReference type="EC" id="6.3.2.30"/>
    </reaction>
</comment>
<evidence type="ECO:0000256" key="9">
    <source>
        <dbReference type="ARBA" id="ARBA00022840"/>
    </source>
</evidence>
<dbReference type="GO" id="GO:0005524">
    <property type="term" value="F:ATP binding"/>
    <property type="evidence" value="ECO:0007669"/>
    <property type="project" value="UniProtKB-UniRule"/>
</dbReference>
<dbReference type="InterPro" id="IPR036565">
    <property type="entry name" value="Mur-like_cat_sf"/>
</dbReference>
<sequence length="882" mass="95246">MKKKDIEIFDVMSLRGPNMWTYGPVLEAWVDIGELEEYPSNKIPGFYERLSAWLPSLIEHRCSIGERGGFLQRLKEGTWPAHIMEHVTLELLSLAGMPGGFGKARETPLVGVYKVIVTAWDERVARAALFLARDLVMAAIEDRAFDVDAAVDELRGLIDRHWLGPSTACIVYAADDRRIPALRLSDSNLVQLGHGARQRRIWTAETDRTSAIAESISRDKDLTKSLLESCGVPVPEGRLVQSADDAWEAAEEIGVPVVVKPYDGNHGRGVFTNLISREEVQTAYAVAIEEGSGVIVERFVPGNEHRLLVVGGRLVAAAMGESASVVGDGKSTIDELIELQINCDPRRGNTEDHPLNRVRLDSAARLELKRQGFTAESVPPEGRHVLIQRNGNVAFDVTDRVHPSVAAHAALAARVVGLDIAGIDLVAEDISRPLAEQGGAIVEVNAGPGLLMHLKPAAGTPRPVGRAIVDHLFPPAADGDAPADDGRIPVVGITGTNGKTVVAKLVARLLQLSGRHTGLACSDGLYLDRRLVEGGDRANWEAATRVLKNRAVEAAVFENDSGTMLSEGLAYDRCLVGVVTNIDTPDHLGHYYIEDAEKMYSVLRTQVDVVLKHGAAVLNARDPLVVEMAELCDGDVIFFGASAELPAIAQHRAAGKRAVYVRDGRIVLATGNSELPLADVAAIPLTYAGRVGFQIENVLAAVAAAWALGISHELIRAGVMTFDVGQLDVPGRFTLFERNGATVIVDDAHNAPALEALAKALDRFPSERRLAVFGAGVDRRDADLIEQGKALGAAFDRVFLCEDRSVTRKLPDSEARALLKKGLYEGRRVNKIIDQGSRREAVEAALSQLVAGDLLVLQADEADIGTTLDQVHHWLGQPARRG</sequence>